<reference evidence="4" key="1">
    <citation type="submission" date="2016-10" db="EMBL/GenBank/DDBJ databases">
        <authorList>
            <person name="Varghese N."/>
            <person name="Submissions S."/>
        </authorList>
    </citation>
    <scope>NUCLEOTIDE SEQUENCE [LARGE SCALE GENOMIC DNA]</scope>
    <source>
        <strain evidence="4">DSM 44260</strain>
    </source>
</reference>
<name>A0A1H9KFY1_9PSEU</name>
<dbReference type="AlphaFoldDB" id="A0A1H9KFY1"/>
<dbReference type="GO" id="GO:0008610">
    <property type="term" value="P:lipid biosynthetic process"/>
    <property type="evidence" value="ECO:0007669"/>
    <property type="project" value="UniProtKB-ARBA"/>
</dbReference>
<dbReference type="STRING" id="155974.SAMN04487818_101165"/>
<evidence type="ECO:0000259" key="2">
    <source>
        <dbReference type="Pfam" id="PF00668"/>
    </source>
</evidence>
<evidence type="ECO:0000313" key="4">
    <source>
        <dbReference type="Proteomes" id="UP000199051"/>
    </source>
</evidence>
<dbReference type="GO" id="GO:0044550">
    <property type="term" value="P:secondary metabolite biosynthetic process"/>
    <property type="evidence" value="ECO:0007669"/>
    <property type="project" value="TreeGrafter"/>
</dbReference>
<dbReference type="Gene3D" id="3.30.559.10">
    <property type="entry name" value="Chloramphenicol acetyltransferase-like domain"/>
    <property type="match status" value="1"/>
</dbReference>
<organism evidence="3 4">
    <name type="scientific">Actinokineospora terrae</name>
    <dbReference type="NCBI Taxonomy" id="155974"/>
    <lineage>
        <taxon>Bacteria</taxon>
        <taxon>Bacillati</taxon>
        <taxon>Actinomycetota</taxon>
        <taxon>Actinomycetes</taxon>
        <taxon>Pseudonocardiales</taxon>
        <taxon>Pseudonocardiaceae</taxon>
        <taxon>Actinokineospora</taxon>
    </lineage>
</organism>
<dbReference type="RefSeq" id="WP_245782170.1">
    <property type="nucleotide sequence ID" value="NZ_FOGI01000001.1"/>
</dbReference>
<feature type="domain" description="Condensation" evidence="2">
    <location>
        <begin position="40"/>
        <end position="325"/>
    </location>
</feature>
<dbReference type="PANTHER" id="PTHR45527">
    <property type="entry name" value="NONRIBOSOMAL PEPTIDE SYNTHETASE"/>
    <property type="match status" value="1"/>
</dbReference>
<dbReference type="Pfam" id="PF00668">
    <property type="entry name" value="Condensation"/>
    <property type="match status" value="1"/>
</dbReference>
<proteinExistence type="predicted"/>
<dbReference type="GO" id="GO:0043041">
    <property type="term" value="P:amino acid activation for nonribosomal peptide biosynthetic process"/>
    <property type="evidence" value="ECO:0007669"/>
    <property type="project" value="TreeGrafter"/>
</dbReference>
<evidence type="ECO:0000313" key="3">
    <source>
        <dbReference type="EMBL" id="SEQ98051.1"/>
    </source>
</evidence>
<gene>
    <name evidence="3" type="ORF">SAMN04487818_101165</name>
</gene>
<dbReference type="InterPro" id="IPR023213">
    <property type="entry name" value="CAT-like_dom_sf"/>
</dbReference>
<dbReference type="Gene3D" id="3.30.559.30">
    <property type="entry name" value="Nonribosomal peptide synthetase, condensation domain"/>
    <property type="match status" value="1"/>
</dbReference>
<keyword evidence="4" id="KW-1185">Reference proteome</keyword>
<dbReference type="GO" id="GO:0003824">
    <property type="term" value="F:catalytic activity"/>
    <property type="evidence" value="ECO:0007669"/>
    <property type="project" value="InterPro"/>
</dbReference>
<dbReference type="EMBL" id="FOGI01000001">
    <property type="protein sequence ID" value="SEQ98051.1"/>
    <property type="molecule type" value="Genomic_DNA"/>
</dbReference>
<dbReference type="PANTHER" id="PTHR45527:SF1">
    <property type="entry name" value="FATTY ACID SYNTHASE"/>
    <property type="match status" value="1"/>
</dbReference>
<dbReference type="SUPFAM" id="SSF52777">
    <property type="entry name" value="CoA-dependent acyltransferases"/>
    <property type="match status" value="2"/>
</dbReference>
<feature type="region of interest" description="Disordered" evidence="1">
    <location>
        <begin position="444"/>
        <end position="472"/>
    </location>
</feature>
<evidence type="ECO:0000256" key="1">
    <source>
        <dbReference type="SAM" id="MobiDB-lite"/>
    </source>
</evidence>
<dbReference type="GO" id="GO:0031177">
    <property type="term" value="F:phosphopantetheine binding"/>
    <property type="evidence" value="ECO:0007669"/>
    <property type="project" value="TreeGrafter"/>
</dbReference>
<dbReference type="GO" id="GO:0005737">
    <property type="term" value="C:cytoplasm"/>
    <property type="evidence" value="ECO:0007669"/>
    <property type="project" value="TreeGrafter"/>
</dbReference>
<dbReference type="Proteomes" id="UP000199051">
    <property type="component" value="Unassembled WGS sequence"/>
</dbReference>
<accession>A0A1H9KFY1</accession>
<dbReference type="InterPro" id="IPR001242">
    <property type="entry name" value="Condensation_dom"/>
</dbReference>
<sequence length="472" mass="50351">MRVERVPVPFDGDGSGEAELTWGQIGIWQAIARSGESRTMGGLTPLPPGVTVEQVVATLRSVVGRHQALRTRLVFTDGRPRQSLVASGEVVLEVVDATGSDPAAVAAAVQERYASVPFDYEHEFPVRMAVVRAEGAITHMVAVYLHLAMDAGGLEVLIRELASDPATLPPVTAVQPLEQARAQQQPAALRQSAASLRYLEHVLRTVSPLRFGEPSEPRDPTYRMIRYRSPATRLAVDAVARRAGISTSPVLLACFAVALARAGASNPVLAMLMVSNRFRPGFAESVSTIVQISPYLIDVAGITLGEAVGRAARSTMNAYKHAYYDPDAQDEVVDQVVADRGEPIDFSCFFNDRRAADRAPAAGQEPTADVLASALPRSSAHWEDEPGMPRQKLYLHVDDDQGSASSPAAIELTMSVDTRYFTAAETEAVVRGIESVAVRTALDPDTPTGVRGGPRLPATAVVGADTGEGGAR</sequence>
<protein>
    <submittedName>
        <fullName evidence="3">Condensation domain-containing protein</fullName>
    </submittedName>
</protein>